<dbReference type="EMBL" id="CM001221">
    <property type="protein sequence ID" value="AET00775.1"/>
    <property type="molecule type" value="Genomic_DNA"/>
</dbReference>
<evidence type="ECO:0000313" key="3">
    <source>
        <dbReference type="Proteomes" id="UP000002051"/>
    </source>
</evidence>
<gene>
    <name evidence="1" type="ordered locus">MTR_5g095780</name>
</gene>
<dbReference type="AlphaFoldDB" id="G7KEF4"/>
<dbReference type="Proteomes" id="UP000002051">
    <property type="component" value="Chromosome 5"/>
</dbReference>
<reference evidence="2" key="3">
    <citation type="submission" date="2015-04" db="UniProtKB">
        <authorList>
            <consortium name="EnsemblPlants"/>
        </authorList>
    </citation>
    <scope>IDENTIFICATION</scope>
    <source>
        <strain evidence="2">cv. Jemalong A17</strain>
    </source>
</reference>
<protein>
    <submittedName>
        <fullName evidence="1">PPR containing plant protein</fullName>
    </submittedName>
</protein>
<name>G7KEF4_MEDTR</name>
<reference evidence="1 3" key="2">
    <citation type="journal article" date="2014" name="BMC Genomics">
        <title>An improved genome release (version Mt4.0) for the model legume Medicago truncatula.</title>
        <authorList>
            <person name="Tang H."/>
            <person name="Krishnakumar V."/>
            <person name="Bidwell S."/>
            <person name="Rosen B."/>
            <person name="Chan A."/>
            <person name="Zhou S."/>
            <person name="Gentzbittel L."/>
            <person name="Childs K.L."/>
            <person name="Yandell M."/>
            <person name="Gundlach H."/>
            <person name="Mayer K.F."/>
            <person name="Schwartz D.C."/>
            <person name="Town C.D."/>
        </authorList>
    </citation>
    <scope>GENOME REANNOTATION</scope>
    <source>
        <strain evidence="2 3">cv. Jemalong A17</strain>
    </source>
</reference>
<evidence type="ECO:0000313" key="1">
    <source>
        <dbReference type="EMBL" id="AET00775.1"/>
    </source>
</evidence>
<dbReference type="HOGENOM" id="CLU_2376030_0_0_1"/>
<dbReference type="EnsemblPlants" id="AET00775">
    <property type="protein sequence ID" value="AET00775"/>
    <property type="gene ID" value="MTR_5g095780"/>
</dbReference>
<keyword evidence="3" id="KW-1185">Reference proteome</keyword>
<organism evidence="1 3">
    <name type="scientific">Medicago truncatula</name>
    <name type="common">Barrel medic</name>
    <name type="synonym">Medicago tribuloides</name>
    <dbReference type="NCBI Taxonomy" id="3880"/>
    <lineage>
        <taxon>Eukaryota</taxon>
        <taxon>Viridiplantae</taxon>
        <taxon>Streptophyta</taxon>
        <taxon>Embryophyta</taxon>
        <taxon>Tracheophyta</taxon>
        <taxon>Spermatophyta</taxon>
        <taxon>Magnoliopsida</taxon>
        <taxon>eudicotyledons</taxon>
        <taxon>Gunneridae</taxon>
        <taxon>Pentapetalae</taxon>
        <taxon>rosids</taxon>
        <taxon>fabids</taxon>
        <taxon>Fabales</taxon>
        <taxon>Fabaceae</taxon>
        <taxon>Papilionoideae</taxon>
        <taxon>50 kb inversion clade</taxon>
        <taxon>NPAAA clade</taxon>
        <taxon>Hologalegina</taxon>
        <taxon>IRL clade</taxon>
        <taxon>Trifolieae</taxon>
        <taxon>Medicago</taxon>
    </lineage>
</organism>
<dbReference type="eggNOG" id="KOG4197">
    <property type="taxonomic scope" value="Eukaryota"/>
</dbReference>
<sequence>MTTTDVNTFKDFEKVMSIFGHARIVYFFLWDLLKTTGHYQTGLLNARILNKLIEFFSIMGREGKAAHDVFHKFEAFQCEPNQDTYYFTVQGVVMI</sequence>
<dbReference type="PaxDb" id="3880-AET00775"/>
<evidence type="ECO:0000313" key="2">
    <source>
        <dbReference type="EnsemblPlants" id="AET00775"/>
    </source>
</evidence>
<accession>G7KEF4</accession>
<reference evidence="1 3" key="1">
    <citation type="journal article" date="2011" name="Nature">
        <title>The Medicago genome provides insight into the evolution of rhizobial symbioses.</title>
        <authorList>
            <person name="Young N.D."/>
            <person name="Debelle F."/>
            <person name="Oldroyd G.E."/>
            <person name="Geurts R."/>
            <person name="Cannon S.B."/>
            <person name="Udvardi M.K."/>
            <person name="Benedito V.A."/>
            <person name="Mayer K.F."/>
            <person name="Gouzy J."/>
            <person name="Schoof H."/>
            <person name="Van de Peer Y."/>
            <person name="Proost S."/>
            <person name="Cook D.R."/>
            <person name="Meyers B.C."/>
            <person name="Spannagl M."/>
            <person name="Cheung F."/>
            <person name="De Mita S."/>
            <person name="Krishnakumar V."/>
            <person name="Gundlach H."/>
            <person name="Zhou S."/>
            <person name="Mudge J."/>
            <person name="Bharti A.K."/>
            <person name="Murray J.D."/>
            <person name="Naoumkina M.A."/>
            <person name="Rosen B."/>
            <person name="Silverstein K.A."/>
            <person name="Tang H."/>
            <person name="Rombauts S."/>
            <person name="Zhao P.X."/>
            <person name="Zhou P."/>
            <person name="Barbe V."/>
            <person name="Bardou P."/>
            <person name="Bechner M."/>
            <person name="Bellec A."/>
            <person name="Berger A."/>
            <person name="Berges H."/>
            <person name="Bidwell S."/>
            <person name="Bisseling T."/>
            <person name="Choisne N."/>
            <person name="Couloux A."/>
            <person name="Denny R."/>
            <person name="Deshpande S."/>
            <person name="Dai X."/>
            <person name="Doyle J.J."/>
            <person name="Dudez A.M."/>
            <person name="Farmer A.D."/>
            <person name="Fouteau S."/>
            <person name="Franken C."/>
            <person name="Gibelin C."/>
            <person name="Gish J."/>
            <person name="Goldstein S."/>
            <person name="Gonzalez A.J."/>
            <person name="Green P.J."/>
            <person name="Hallab A."/>
            <person name="Hartog M."/>
            <person name="Hua A."/>
            <person name="Humphray S.J."/>
            <person name="Jeong D.H."/>
            <person name="Jing Y."/>
            <person name="Jocker A."/>
            <person name="Kenton S.M."/>
            <person name="Kim D.J."/>
            <person name="Klee K."/>
            <person name="Lai H."/>
            <person name="Lang C."/>
            <person name="Lin S."/>
            <person name="Macmil S.L."/>
            <person name="Magdelenat G."/>
            <person name="Matthews L."/>
            <person name="McCorrison J."/>
            <person name="Monaghan E.L."/>
            <person name="Mun J.H."/>
            <person name="Najar F.Z."/>
            <person name="Nicholson C."/>
            <person name="Noirot C."/>
            <person name="O'Bleness M."/>
            <person name="Paule C.R."/>
            <person name="Poulain J."/>
            <person name="Prion F."/>
            <person name="Qin B."/>
            <person name="Qu C."/>
            <person name="Retzel E.F."/>
            <person name="Riddle C."/>
            <person name="Sallet E."/>
            <person name="Samain S."/>
            <person name="Samson N."/>
            <person name="Sanders I."/>
            <person name="Saurat O."/>
            <person name="Scarpelli C."/>
            <person name="Schiex T."/>
            <person name="Segurens B."/>
            <person name="Severin A.J."/>
            <person name="Sherrier D.J."/>
            <person name="Shi R."/>
            <person name="Sims S."/>
            <person name="Singer S.R."/>
            <person name="Sinharoy S."/>
            <person name="Sterck L."/>
            <person name="Viollet A."/>
            <person name="Wang B.B."/>
            <person name="Wang K."/>
            <person name="Wang M."/>
            <person name="Wang X."/>
            <person name="Warfsmann J."/>
            <person name="Weissenbach J."/>
            <person name="White D.D."/>
            <person name="White J.D."/>
            <person name="Wiley G.B."/>
            <person name="Wincker P."/>
            <person name="Xing Y."/>
            <person name="Yang L."/>
            <person name="Yao Z."/>
            <person name="Ying F."/>
            <person name="Zhai J."/>
            <person name="Zhou L."/>
            <person name="Zuber A."/>
            <person name="Denarie J."/>
            <person name="Dixon R.A."/>
            <person name="May G.D."/>
            <person name="Schwartz D.C."/>
            <person name="Rogers J."/>
            <person name="Quetier F."/>
            <person name="Town C.D."/>
            <person name="Roe B.A."/>
        </authorList>
    </citation>
    <scope>NUCLEOTIDE SEQUENCE [LARGE SCALE GENOMIC DNA]</scope>
    <source>
        <strain evidence="1">A17</strain>
        <strain evidence="2 3">cv. Jemalong A17</strain>
    </source>
</reference>
<dbReference type="STRING" id="3880.G7KEF4"/>
<proteinExistence type="predicted"/>